<gene>
    <name evidence="2" type="ORF">FRX31_008795</name>
</gene>
<reference evidence="2 3" key="1">
    <citation type="submission" date="2020-06" db="EMBL/GenBank/DDBJ databases">
        <title>Transcriptomic and genomic resources for Thalictrum thalictroides and T. hernandezii: Facilitating candidate gene discovery in an emerging model plant lineage.</title>
        <authorList>
            <person name="Arias T."/>
            <person name="Riano-Pachon D.M."/>
            <person name="Di Stilio V.S."/>
        </authorList>
    </citation>
    <scope>NUCLEOTIDE SEQUENCE [LARGE SCALE GENOMIC DNA]</scope>
    <source>
        <strain evidence="3">cv. WT478/WT964</strain>
        <tissue evidence="2">Leaves</tissue>
    </source>
</reference>
<organism evidence="2 3">
    <name type="scientific">Thalictrum thalictroides</name>
    <name type="common">Rue-anemone</name>
    <name type="synonym">Anemone thalictroides</name>
    <dbReference type="NCBI Taxonomy" id="46969"/>
    <lineage>
        <taxon>Eukaryota</taxon>
        <taxon>Viridiplantae</taxon>
        <taxon>Streptophyta</taxon>
        <taxon>Embryophyta</taxon>
        <taxon>Tracheophyta</taxon>
        <taxon>Spermatophyta</taxon>
        <taxon>Magnoliopsida</taxon>
        <taxon>Ranunculales</taxon>
        <taxon>Ranunculaceae</taxon>
        <taxon>Thalictroideae</taxon>
        <taxon>Thalictrum</taxon>
    </lineage>
</organism>
<dbReference type="AlphaFoldDB" id="A0A7J6WYF2"/>
<feature type="region of interest" description="Disordered" evidence="1">
    <location>
        <begin position="14"/>
        <end position="85"/>
    </location>
</feature>
<dbReference type="Proteomes" id="UP000554482">
    <property type="component" value="Unassembled WGS sequence"/>
</dbReference>
<feature type="compositionally biased region" description="Polar residues" evidence="1">
    <location>
        <begin position="32"/>
        <end position="45"/>
    </location>
</feature>
<evidence type="ECO:0000256" key="1">
    <source>
        <dbReference type="SAM" id="MobiDB-lite"/>
    </source>
</evidence>
<feature type="compositionally biased region" description="Basic and acidic residues" evidence="1">
    <location>
        <begin position="71"/>
        <end position="85"/>
    </location>
</feature>
<sequence length="98" mass="11160">MMLMHFLLIQAGGEFSGSNNKKNQDMVPRYSSPDTLARTSLSLNSPVMLDDNDIEDFDENRNSMYTTPPHDSLRNKAQKDETNKLCEKGHHNRMCIGD</sequence>
<keyword evidence="3" id="KW-1185">Reference proteome</keyword>
<evidence type="ECO:0000313" key="2">
    <source>
        <dbReference type="EMBL" id="KAF5201618.1"/>
    </source>
</evidence>
<accession>A0A7J6WYF2</accession>
<comment type="caution">
    <text evidence="2">The sequence shown here is derived from an EMBL/GenBank/DDBJ whole genome shotgun (WGS) entry which is preliminary data.</text>
</comment>
<protein>
    <submittedName>
        <fullName evidence="2">Uncharacterized protein</fullName>
    </submittedName>
</protein>
<proteinExistence type="predicted"/>
<evidence type="ECO:0000313" key="3">
    <source>
        <dbReference type="Proteomes" id="UP000554482"/>
    </source>
</evidence>
<name>A0A7J6WYF2_THATH</name>
<dbReference type="EMBL" id="JABWDY010009190">
    <property type="protein sequence ID" value="KAF5201618.1"/>
    <property type="molecule type" value="Genomic_DNA"/>
</dbReference>